<keyword evidence="4" id="KW-0547">Nucleotide-binding</keyword>
<reference evidence="7 8" key="1">
    <citation type="journal article" date="2024" name="Plant Biotechnol. J.">
        <title>Dendrobium thyrsiflorum genome and its molecular insights into genes involved in important horticultural traits.</title>
        <authorList>
            <person name="Chen B."/>
            <person name="Wang J.Y."/>
            <person name="Zheng P.J."/>
            <person name="Li K.L."/>
            <person name="Liang Y.M."/>
            <person name="Chen X.F."/>
            <person name="Zhang C."/>
            <person name="Zhao X."/>
            <person name="He X."/>
            <person name="Zhang G.Q."/>
            <person name="Liu Z.J."/>
            <person name="Xu Q."/>
        </authorList>
    </citation>
    <scope>NUCLEOTIDE SEQUENCE [LARGE SCALE GENOMIC DNA]</scope>
    <source>
        <strain evidence="7">GZMU011</strain>
    </source>
</reference>
<dbReference type="GO" id="GO:0005524">
    <property type="term" value="F:ATP binding"/>
    <property type="evidence" value="ECO:0007669"/>
    <property type="project" value="UniProtKB-UniRule"/>
</dbReference>
<keyword evidence="4" id="KW-0067">ATP-binding</keyword>
<dbReference type="PANTHER" id="PTHR12687:SF8">
    <property type="entry name" value="PROTEIN REBELOTE"/>
    <property type="match status" value="1"/>
</dbReference>
<dbReference type="InterPro" id="IPR020635">
    <property type="entry name" value="Tyr_kinase_cat_dom"/>
</dbReference>
<dbReference type="InterPro" id="IPR005343">
    <property type="entry name" value="Noc2"/>
</dbReference>
<name>A0ABD0UL23_DENTH</name>
<comment type="similarity">
    <text evidence="2">Belongs to the NOC2 family.</text>
</comment>
<evidence type="ECO:0000313" key="8">
    <source>
        <dbReference type="Proteomes" id="UP001552299"/>
    </source>
</evidence>
<comment type="subcellular location">
    <subcellularLocation>
        <location evidence="1">Nucleus</location>
    </subcellularLocation>
</comment>
<dbReference type="Pfam" id="PF07714">
    <property type="entry name" value="PK_Tyr_Ser-Thr"/>
    <property type="match status" value="1"/>
</dbReference>
<dbReference type="AlphaFoldDB" id="A0ABD0UL23"/>
<dbReference type="PROSITE" id="PS50011">
    <property type="entry name" value="PROTEIN_KINASE_DOM"/>
    <property type="match status" value="1"/>
</dbReference>
<evidence type="ECO:0000256" key="3">
    <source>
        <dbReference type="ARBA" id="ARBA00023242"/>
    </source>
</evidence>
<feature type="region of interest" description="Disordered" evidence="5">
    <location>
        <begin position="191"/>
        <end position="211"/>
    </location>
</feature>
<accession>A0ABD0UL23</accession>
<evidence type="ECO:0000256" key="1">
    <source>
        <dbReference type="ARBA" id="ARBA00004123"/>
    </source>
</evidence>
<dbReference type="InterPro" id="IPR017441">
    <property type="entry name" value="Protein_kinase_ATP_BS"/>
</dbReference>
<dbReference type="InterPro" id="IPR001245">
    <property type="entry name" value="Ser-Thr/Tyr_kinase_cat_dom"/>
</dbReference>
<dbReference type="InterPro" id="IPR000719">
    <property type="entry name" value="Prot_kinase_dom"/>
</dbReference>
<dbReference type="SMART" id="SM00219">
    <property type="entry name" value="TyrKc"/>
    <property type="match status" value="1"/>
</dbReference>
<dbReference type="Pfam" id="PF03715">
    <property type="entry name" value="Noc2"/>
    <property type="match status" value="1"/>
</dbReference>
<feature type="domain" description="Protein kinase" evidence="6">
    <location>
        <begin position="14"/>
        <end position="325"/>
    </location>
</feature>
<comment type="caution">
    <text evidence="7">The sequence shown here is derived from an EMBL/GenBank/DDBJ whole genome shotgun (WGS) entry which is preliminary data.</text>
</comment>
<feature type="binding site" evidence="4">
    <location>
        <position position="42"/>
    </location>
    <ligand>
        <name>ATP</name>
        <dbReference type="ChEBI" id="CHEBI:30616"/>
    </ligand>
</feature>
<sequence>MEASARQSPPSAARKEASLVGRGSFGTVYKGILKDGTPTAAKVPSAESKQGMKEFLNEIDLSTNVKHPNLVLLLGCCVQVNHYFVYEKSVDTTIDAAASYSSLDNIYIEDDVNLVDFESDSEDILSEYPECPYISDIETENKGKDNGERDALSESNEIIHMEIVEQKRKLDMLLEKVPKFSKYLESRRAELQKSESEEIDSDEDGDTSYSNGVSLSEGIRLHDRRAINSHTVDVWCWLVVEQPEGPALPNLLNTFQAACRYGFDSDESHLHEILDEKVFSKVLMFILCEADGIFRKWLGVSDSCRKDSFLKFMNTSEWKLARPLMKSYLRSCLLLLNQVTDGQILVFILSRLRSSIVFFAAFPSLTELLIKISVHFWVTGEESLSLSSFLVVREIASTLLSDWYDTCLTKTYKAFIGHSKFFEHGNLKQVEFLMNSIVELYSLDLQRSYQHVFASLQHLANILSHTMKAKKKEELKKIHNWQYINCVSLWVKFIDCNLKDHDLQPLLSLSILIIKGIAHLFPSVRYLPLRFRCVQMLNQLSLSSGIFIPVASLVLDFLEHKGCTADAIRVKAFDFSTVLKVPKHLLKSRNFQEECILSAVELLSAHFSQWRYHISFPELATIPSVLFKRFHEKLSNETLRRQVKRFIDQVEQNKEYIERKRDEISFSPNDHAAIDSFLQMEKSGSNCSFNQYYASVQQKAHSRSSAVGVESSGCERSVEFVAHTMDRTRSIEFSISFTEVILMTEAFS</sequence>
<dbReference type="EMBL" id="JANQDX010000015">
    <property type="protein sequence ID" value="KAL0911097.1"/>
    <property type="molecule type" value="Genomic_DNA"/>
</dbReference>
<dbReference type="Proteomes" id="UP001552299">
    <property type="component" value="Unassembled WGS sequence"/>
</dbReference>
<gene>
    <name evidence="7" type="ORF">M5K25_019210</name>
</gene>
<evidence type="ECO:0000256" key="4">
    <source>
        <dbReference type="PROSITE-ProRule" id="PRU10141"/>
    </source>
</evidence>
<protein>
    <recommendedName>
        <fullName evidence="6">Protein kinase domain-containing protein</fullName>
    </recommendedName>
</protein>
<feature type="compositionally biased region" description="Acidic residues" evidence="5">
    <location>
        <begin position="197"/>
        <end position="206"/>
    </location>
</feature>
<dbReference type="InterPro" id="IPR011009">
    <property type="entry name" value="Kinase-like_dom_sf"/>
</dbReference>
<evidence type="ECO:0000313" key="7">
    <source>
        <dbReference type="EMBL" id="KAL0911097.1"/>
    </source>
</evidence>
<dbReference type="PROSITE" id="PS00107">
    <property type="entry name" value="PROTEIN_KINASE_ATP"/>
    <property type="match status" value="1"/>
</dbReference>
<dbReference type="SUPFAM" id="SSF56112">
    <property type="entry name" value="Protein kinase-like (PK-like)"/>
    <property type="match status" value="1"/>
</dbReference>
<dbReference type="GO" id="GO:0005634">
    <property type="term" value="C:nucleus"/>
    <property type="evidence" value="ECO:0007669"/>
    <property type="project" value="UniProtKB-SubCell"/>
</dbReference>
<organism evidence="7 8">
    <name type="scientific">Dendrobium thyrsiflorum</name>
    <name type="common">Pinecone-like raceme dendrobium</name>
    <name type="synonym">Orchid</name>
    <dbReference type="NCBI Taxonomy" id="117978"/>
    <lineage>
        <taxon>Eukaryota</taxon>
        <taxon>Viridiplantae</taxon>
        <taxon>Streptophyta</taxon>
        <taxon>Embryophyta</taxon>
        <taxon>Tracheophyta</taxon>
        <taxon>Spermatophyta</taxon>
        <taxon>Magnoliopsida</taxon>
        <taxon>Liliopsida</taxon>
        <taxon>Asparagales</taxon>
        <taxon>Orchidaceae</taxon>
        <taxon>Epidendroideae</taxon>
        <taxon>Malaxideae</taxon>
        <taxon>Dendrobiinae</taxon>
        <taxon>Dendrobium</taxon>
    </lineage>
</organism>
<evidence type="ECO:0000259" key="6">
    <source>
        <dbReference type="PROSITE" id="PS50011"/>
    </source>
</evidence>
<dbReference type="PANTHER" id="PTHR12687">
    <property type="entry name" value="NUCLEOLAR COMPLEX 2 AND RAD4-RELATED"/>
    <property type="match status" value="1"/>
</dbReference>
<proteinExistence type="inferred from homology"/>
<dbReference type="Gene3D" id="3.30.200.20">
    <property type="entry name" value="Phosphorylase Kinase, domain 1"/>
    <property type="match status" value="1"/>
</dbReference>
<evidence type="ECO:0000256" key="2">
    <source>
        <dbReference type="ARBA" id="ARBA00005907"/>
    </source>
</evidence>
<keyword evidence="3" id="KW-0539">Nucleus</keyword>
<keyword evidence="8" id="KW-1185">Reference proteome</keyword>
<evidence type="ECO:0000256" key="5">
    <source>
        <dbReference type="SAM" id="MobiDB-lite"/>
    </source>
</evidence>